<keyword evidence="3" id="KW-1185">Reference proteome</keyword>
<reference evidence="2" key="2">
    <citation type="submission" date="2020-10" db="EMBL/GenBank/DDBJ databases">
        <authorList>
            <person name="Peck L.D."/>
            <person name="Nowell R.W."/>
            <person name="Flood J."/>
            <person name="Ryan M.J."/>
            <person name="Barraclough T.G."/>
        </authorList>
    </citation>
    <scope>NUCLEOTIDE SEQUENCE</scope>
    <source>
        <strain evidence="2">IMI 127659i</strain>
    </source>
</reference>
<evidence type="ECO:0000256" key="1">
    <source>
        <dbReference type="SAM" id="MobiDB-lite"/>
    </source>
</evidence>
<feature type="compositionally biased region" description="Acidic residues" evidence="1">
    <location>
        <begin position="368"/>
        <end position="381"/>
    </location>
</feature>
<accession>A0A9P7L6S5</accession>
<evidence type="ECO:0000313" key="2">
    <source>
        <dbReference type="EMBL" id="KAG5766575.1"/>
    </source>
</evidence>
<dbReference type="AlphaFoldDB" id="A0A9P7L6S5"/>
<protein>
    <submittedName>
        <fullName evidence="2">Uncharacterized protein</fullName>
    </submittedName>
</protein>
<name>A0A9P7L6S5_9HYPO</name>
<dbReference type="EMBL" id="JADFTT010000151">
    <property type="protein sequence ID" value="KAG5766575.1"/>
    <property type="molecule type" value="Genomic_DNA"/>
</dbReference>
<sequence length="459" mass="52388">MSFGDNQRLKGDIRGVYDIHSPDVERISTILQTRHPIAPKGSESTGLQCMTAILRRIHSHAMLGPGGLAKADHFKQAEMENPIMRFSWQMFERDASTSKIRSADWARMKSQLQECGLQTTASFEELCNSRMMNHTYWSQNEMRLMEPKVCLETWQTINESTEEIASSSLVTLNRTHSPEMTLEQAVESSFGMFRREGKPTLHRPQQPLIIRVFYDPGSGPRLPFRELRGFSLPIWRETEDRQNPLDTSERAQYVLLAVVRMRCDPKEIDVVRFYATTGAEIAPEYGGFKYLATGWSVEDEDQHRYMLFYSPPGHYLNPIEASAFPEEAGPLIKDDDEVRDSHILVSRVMEPFIEKELSRAATRRSDGPQDESTVEPGEVVEDMPMQSPPRPSSPSQEVADRRPPAGPRGNPNRRKLQQSNWQGSGRPAKKPRRVDSVNDMPVRNPRMPELDNNMDESRG</sequence>
<proteinExistence type="predicted"/>
<comment type="caution">
    <text evidence="2">The sequence shown here is derived from an EMBL/GenBank/DDBJ whole genome shotgun (WGS) entry which is preliminary data.</text>
</comment>
<dbReference type="Proteomes" id="UP000750502">
    <property type="component" value="Unassembled WGS sequence"/>
</dbReference>
<evidence type="ECO:0000313" key="3">
    <source>
        <dbReference type="Proteomes" id="UP000750502"/>
    </source>
</evidence>
<feature type="region of interest" description="Disordered" evidence="1">
    <location>
        <begin position="358"/>
        <end position="459"/>
    </location>
</feature>
<reference evidence="2" key="1">
    <citation type="journal article" date="2020" name="bioRxiv">
        <title>Historical genomics reveals the evolutionary mechanisms behind multiple outbreaks of the host-specific coffee wilt pathogen Fusarium xylarioides.</title>
        <authorList>
            <person name="Peck D."/>
            <person name="Nowell R.W."/>
            <person name="Flood J."/>
            <person name="Ryan M.J."/>
            <person name="Barraclough T.G."/>
        </authorList>
    </citation>
    <scope>NUCLEOTIDE SEQUENCE</scope>
    <source>
        <strain evidence="2">IMI 127659i</strain>
    </source>
</reference>
<gene>
    <name evidence="2" type="ORF">H9Q72_005342</name>
</gene>
<feature type="compositionally biased region" description="Basic and acidic residues" evidence="1">
    <location>
        <begin position="358"/>
        <end position="367"/>
    </location>
</feature>
<dbReference type="OrthoDB" id="5103079at2759"/>
<organism evidence="2 3">
    <name type="scientific">Fusarium xylarioides</name>
    <dbReference type="NCBI Taxonomy" id="221167"/>
    <lineage>
        <taxon>Eukaryota</taxon>
        <taxon>Fungi</taxon>
        <taxon>Dikarya</taxon>
        <taxon>Ascomycota</taxon>
        <taxon>Pezizomycotina</taxon>
        <taxon>Sordariomycetes</taxon>
        <taxon>Hypocreomycetidae</taxon>
        <taxon>Hypocreales</taxon>
        <taxon>Nectriaceae</taxon>
        <taxon>Fusarium</taxon>
        <taxon>Fusarium fujikuroi species complex</taxon>
    </lineage>
</organism>